<organism evidence="3 4">
    <name type="scientific">Paralvinella palmiformis</name>
    <dbReference type="NCBI Taxonomy" id="53620"/>
    <lineage>
        <taxon>Eukaryota</taxon>
        <taxon>Metazoa</taxon>
        <taxon>Spiralia</taxon>
        <taxon>Lophotrochozoa</taxon>
        <taxon>Annelida</taxon>
        <taxon>Polychaeta</taxon>
        <taxon>Sedentaria</taxon>
        <taxon>Canalipalpata</taxon>
        <taxon>Terebellida</taxon>
        <taxon>Terebelliformia</taxon>
        <taxon>Alvinellidae</taxon>
        <taxon>Paralvinella</taxon>
    </lineage>
</organism>
<gene>
    <name evidence="3" type="ORF">LSH36_53g01002</name>
</gene>
<reference evidence="3" key="1">
    <citation type="journal article" date="2023" name="Mol. Biol. Evol.">
        <title>Third-Generation Sequencing Reveals the Adaptive Role of the Epigenome in Three Deep-Sea Polychaetes.</title>
        <authorList>
            <person name="Perez M."/>
            <person name="Aroh O."/>
            <person name="Sun Y."/>
            <person name="Lan Y."/>
            <person name="Juniper S.K."/>
            <person name="Young C.R."/>
            <person name="Angers B."/>
            <person name="Qian P.Y."/>
        </authorList>
    </citation>
    <scope>NUCLEOTIDE SEQUENCE</scope>
    <source>
        <strain evidence="3">P08H-3</strain>
    </source>
</reference>
<dbReference type="PANTHER" id="PTHR47020">
    <property type="entry name" value="HILLARIN"/>
    <property type="match status" value="1"/>
</dbReference>
<feature type="compositionally biased region" description="Basic and acidic residues" evidence="1">
    <location>
        <begin position="763"/>
        <end position="782"/>
    </location>
</feature>
<protein>
    <recommendedName>
        <fullName evidence="2">KY-like immunoglobulin-like domain-containing protein</fullName>
    </recommendedName>
</protein>
<evidence type="ECO:0000256" key="1">
    <source>
        <dbReference type="SAM" id="MobiDB-lite"/>
    </source>
</evidence>
<accession>A0AAD9K699</accession>
<dbReference type="InterPro" id="IPR038765">
    <property type="entry name" value="Papain-like_cys_pep_sf"/>
</dbReference>
<feature type="domain" description="KY-like immunoglobulin-like" evidence="2">
    <location>
        <begin position="310"/>
        <end position="396"/>
    </location>
</feature>
<evidence type="ECO:0000259" key="2">
    <source>
        <dbReference type="Pfam" id="PF23265"/>
    </source>
</evidence>
<evidence type="ECO:0000313" key="4">
    <source>
        <dbReference type="Proteomes" id="UP001208570"/>
    </source>
</evidence>
<dbReference type="Gene3D" id="1.20.920.20">
    <property type="match status" value="1"/>
</dbReference>
<dbReference type="Pfam" id="PF23265">
    <property type="entry name" value="Ig-like_KY"/>
    <property type="match status" value="3"/>
</dbReference>
<dbReference type="AlphaFoldDB" id="A0AAD9K699"/>
<keyword evidence="4" id="KW-1185">Reference proteome</keyword>
<name>A0AAD9K699_9ANNE</name>
<feature type="domain" description="KY-like immunoglobulin-like" evidence="2">
    <location>
        <begin position="421"/>
        <end position="529"/>
    </location>
</feature>
<dbReference type="EMBL" id="JAODUP010000053">
    <property type="protein sequence ID" value="KAK2165200.1"/>
    <property type="molecule type" value="Genomic_DNA"/>
</dbReference>
<dbReference type="Proteomes" id="UP001208570">
    <property type="component" value="Unassembled WGS sequence"/>
</dbReference>
<feature type="domain" description="KY-like immunoglobulin-like" evidence="2">
    <location>
        <begin position="544"/>
        <end position="654"/>
    </location>
</feature>
<sequence length="993" mass="113254">MGCGSSKIQVNGDVTNLERILDLSVKDKEEEESEKIEIITDRDNSPFSKLEPLEPTDVVEIDFQEYFIQFPTASLLQEANKKYGKGKQPLLRTDDGELLPYPVSTSKSSVFVQSKYTDVDLFATQIFTNLLTSKYSGDEMSVTRVIFRWLATQDLNQSCEVSSDDDSVLWNLKTLEKSPGYYSEMFLRMCRFAGLQIKPIRGYVKHAHLEPGDTPDVDELNSWVAVVINDEWRLIDPHWGSSHMTGEDPGGWLLIDDNGQGGKSMEKESEKTVYSCNEVYFLTDPEQFIYSHIPVDDEDMQLLARPVTHREFIEMAYLKPPFFDLELRLLEHRKCVLYASEGEIDIQIGIPPEKRRSFMYRLWISNQERIEDVKLERFCIMQQKNNKLFCKIYFPSVEGVKAFPENERREWGPGPDLEAAGLLPVSHQEALIEAIDGTVEVRFKMTDDVAEILHQLHSNNKTRDELKRNVVHYIDHKTNEMVLLLILPDPGDYALNILAESKDADGKYSNVCSYIVSTECAAADWCLFPDLANGRIGSTAGQSELSLRLVSHDSPVIRCLETGELELLFESSVSCETITSLGLQLNDGGVKVLENLVWTKYEVRLITFRIRFPECGRYVLKVFAKKLGTEGSYQHAYTCLLHVTVPMETCLPFPSCFAQWKTDCDILEPTVNVLLADSKIMFTADVPSAWKMSVIDSDNRWMALDKDEDNIWRTEVETGNPGELRLCGQLERDSDTYLTLLSYTVIGENALQMEAKKQQLAQEEAKTNNSLKKEERKAQEDERSKIFEKYKQDLTDALRTRDLTKMKDALRVVERKKYVGRLQSLVEEARQMIKSLKRIQKLKQAILKLDQNTMLEIKNYQNPPKGVHEVMISTLLILGDSEKATKIWSDCQKCLVTIGKEGLFRRVTNFDLTALNAEIAARALYIIGRFRVDDITVSSAGAAVFYNWTTGMIGELYQTDPDAKNANPANIWRQKQILDALKSSLHTNKHRSG</sequence>
<dbReference type="InterPro" id="IPR053041">
    <property type="entry name" value="Transglut-like_Superfamily_Mod"/>
</dbReference>
<dbReference type="PANTHER" id="PTHR47020:SF1">
    <property type="entry name" value="HILLARIN"/>
    <property type="match status" value="1"/>
</dbReference>
<dbReference type="InterPro" id="IPR056564">
    <property type="entry name" value="Ig-like_KY"/>
</dbReference>
<proteinExistence type="predicted"/>
<evidence type="ECO:0000313" key="3">
    <source>
        <dbReference type="EMBL" id="KAK2165200.1"/>
    </source>
</evidence>
<comment type="caution">
    <text evidence="3">The sequence shown here is derived from an EMBL/GenBank/DDBJ whole genome shotgun (WGS) entry which is preliminary data.</text>
</comment>
<dbReference type="SUPFAM" id="SSF54001">
    <property type="entry name" value="Cysteine proteinases"/>
    <property type="match status" value="1"/>
</dbReference>
<feature type="region of interest" description="Disordered" evidence="1">
    <location>
        <begin position="761"/>
        <end position="782"/>
    </location>
</feature>